<dbReference type="GO" id="GO:0005524">
    <property type="term" value="F:ATP binding"/>
    <property type="evidence" value="ECO:0007669"/>
    <property type="project" value="UniProtKB-KW"/>
</dbReference>
<evidence type="ECO:0000256" key="2">
    <source>
        <dbReference type="ARBA" id="ARBA00022741"/>
    </source>
</evidence>
<evidence type="ECO:0000256" key="7">
    <source>
        <dbReference type="SAM" id="MobiDB-lite"/>
    </source>
</evidence>
<dbReference type="EMBL" id="CAJGYO010000014">
    <property type="protein sequence ID" value="CAD6267207.1"/>
    <property type="molecule type" value="Genomic_DNA"/>
</dbReference>
<evidence type="ECO:0000313" key="9">
    <source>
        <dbReference type="Proteomes" id="UP000604825"/>
    </source>
</evidence>
<dbReference type="AlphaFoldDB" id="A0A811RAJ7"/>
<accession>A0A811RAJ7</accession>
<dbReference type="InterPro" id="IPR044986">
    <property type="entry name" value="KIF15/KIN-12"/>
</dbReference>
<keyword evidence="1" id="KW-0493">Microtubule</keyword>
<keyword evidence="3" id="KW-0067">ATP-binding</keyword>
<dbReference type="PANTHER" id="PTHR37739:SF10">
    <property type="entry name" value="AMINOTRANSFERASE-LIKE PLANT MOBILE DOMAIN-CONTAINING PROTEIN"/>
    <property type="match status" value="1"/>
</dbReference>
<feature type="coiled-coil region" evidence="6">
    <location>
        <begin position="390"/>
        <end position="463"/>
    </location>
</feature>
<feature type="compositionally biased region" description="Basic and acidic residues" evidence="7">
    <location>
        <begin position="532"/>
        <end position="549"/>
    </location>
</feature>
<evidence type="ECO:0000313" key="8">
    <source>
        <dbReference type="EMBL" id="CAD6267207.1"/>
    </source>
</evidence>
<organism evidence="8 9">
    <name type="scientific">Miscanthus lutarioriparius</name>
    <dbReference type="NCBI Taxonomy" id="422564"/>
    <lineage>
        <taxon>Eukaryota</taxon>
        <taxon>Viridiplantae</taxon>
        <taxon>Streptophyta</taxon>
        <taxon>Embryophyta</taxon>
        <taxon>Tracheophyta</taxon>
        <taxon>Spermatophyta</taxon>
        <taxon>Magnoliopsida</taxon>
        <taxon>Liliopsida</taxon>
        <taxon>Poales</taxon>
        <taxon>Poaceae</taxon>
        <taxon>PACMAD clade</taxon>
        <taxon>Panicoideae</taxon>
        <taxon>Andropogonodae</taxon>
        <taxon>Andropogoneae</taxon>
        <taxon>Saccharinae</taxon>
        <taxon>Miscanthus</taxon>
    </lineage>
</organism>
<keyword evidence="4 6" id="KW-0175">Coiled coil</keyword>
<dbReference type="PANTHER" id="PTHR37739">
    <property type="entry name" value="KINESIN-LIKE PROTEIN KIN-12D"/>
    <property type="match status" value="1"/>
</dbReference>
<dbReference type="Proteomes" id="UP000604825">
    <property type="component" value="Unassembled WGS sequence"/>
</dbReference>
<evidence type="ECO:0000256" key="6">
    <source>
        <dbReference type="SAM" id="Coils"/>
    </source>
</evidence>
<proteinExistence type="predicted"/>
<reference evidence="8" key="1">
    <citation type="submission" date="2020-10" db="EMBL/GenBank/DDBJ databases">
        <authorList>
            <person name="Han B."/>
            <person name="Lu T."/>
            <person name="Zhao Q."/>
            <person name="Huang X."/>
            <person name="Zhao Y."/>
        </authorList>
    </citation>
    <scope>NUCLEOTIDE SEQUENCE</scope>
</reference>
<feature type="coiled-coil region" evidence="6">
    <location>
        <begin position="201"/>
        <end position="246"/>
    </location>
</feature>
<feature type="region of interest" description="Disordered" evidence="7">
    <location>
        <begin position="520"/>
        <end position="577"/>
    </location>
</feature>
<keyword evidence="5" id="KW-0505">Motor protein</keyword>
<gene>
    <name evidence="8" type="ORF">NCGR_LOCUS50512</name>
</gene>
<sequence>MVRGLGPQRRYSAGPYPAAARGDENAPPDGFNAAPFTWGPTGPGAVSRHPFHSSAIRPPLASSSSMYNRKPQLPAPTPKKVSGVRTAGNTPARLRVARTSLELTKKPSLSLGARSADVPPFRVNESISFWEGEVNYKNSLSKYVPVTPANLEACSDEGFMRNAESKLSLELEWDILKTILVEELKPRAKVEDRTAALGDELKAANSRILEACRQKEAIQEELNNTRETLESNLFDLIQESNKLKKANDKSLELLLERDMEIQRLNSELEKANFNRKYQQDHVSCSSAEQEKNVARQVEVQTELIAYLATEQSSIQLQLEASKNNELLAKQNLGEIELLLDEAIETIVQKEILAQNYASLLESQQEQSKSYYEGRLKELEIRMQEMNYQVAASLISRNKEMRKTHAEEKNEILKKNEVLERSIEDFKDTMYLLEEEAKKFEEAAQQQRRQREKLEVELHNLRQQSLVARSSGKAESSLKDGMADLADSTRVLSYRNNELLCSEESRRICRKEVSDKESVVAEQLEGEMSQPHLSHEEYQPESSQFEHRSPTEQPEFYSNGADSDHAPSESESGEQVPPQALKPIIEVVEEKELPPVAPVQDRKPFNYALAPSDELKRLRSINHYEGQRTATDRRFWSIEQQDLYTSMYENAKIFEMKWIDWEHIRSINQFAGIRERCAFLGLEQIMSYPCAWDAELIRQFYSTVHISTDKSSITWMANGTKITTNKRAWEEMFGIPGGVHTEIHSQFWLDDDDKRILYTTADCTPGQISGLSPLTIIAKKIVWSTIYPRSGNNIDGHNWNLLYHIVKQHPFDIIALLFGEIDLIISGRNGTKDLLFYAPYIMGMIMSAFEYDGPRESRHNSYKPRPSYSYKQKRKNRFSCPPAPAVAAPFEPLQPEIVVDVDADNHHQFDAAGHQPQGEAVHGQAEQTITQTDLQVVEDGLRPIRHSLADVSAQPAVVRPSPFGRFPWYQREK</sequence>
<evidence type="ECO:0000256" key="3">
    <source>
        <dbReference type="ARBA" id="ARBA00022840"/>
    </source>
</evidence>
<keyword evidence="9" id="KW-1185">Reference proteome</keyword>
<protein>
    <submittedName>
        <fullName evidence="8">Uncharacterized protein</fullName>
    </submittedName>
</protein>
<dbReference type="OrthoDB" id="644317at2759"/>
<evidence type="ECO:0000256" key="5">
    <source>
        <dbReference type="ARBA" id="ARBA00023175"/>
    </source>
</evidence>
<dbReference type="GO" id="GO:0005874">
    <property type="term" value="C:microtubule"/>
    <property type="evidence" value="ECO:0007669"/>
    <property type="project" value="UniProtKB-KW"/>
</dbReference>
<feature type="region of interest" description="Disordered" evidence="7">
    <location>
        <begin position="1"/>
        <end position="92"/>
    </location>
</feature>
<name>A0A811RAJ7_9POAL</name>
<keyword evidence="2" id="KW-0547">Nucleotide-binding</keyword>
<evidence type="ECO:0000256" key="1">
    <source>
        <dbReference type="ARBA" id="ARBA00022701"/>
    </source>
</evidence>
<evidence type="ECO:0000256" key="4">
    <source>
        <dbReference type="ARBA" id="ARBA00023054"/>
    </source>
</evidence>
<comment type="caution">
    <text evidence="8">The sequence shown here is derived from an EMBL/GenBank/DDBJ whole genome shotgun (WGS) entry which is preliminary data.</text>
</comment>